<comment type="subcellular location">
    <subcellularLocation>
        <location evidence="1">Cytoplasm</location>
    </subcellularLocation>
</comment>
<dbReference type="HAMAP" id="MF_02215">
    <property type="entry name" value="UbiJ"/>
    <property type="match status" value="1"/>
</dbReference>
<dbReference type="SUPFAM" id="SSF55718">
    <property type="entry name" value="SCP-like"/>
    <property type="match status" value="1"/>
</dbReference>
<comment type="similarity">
    <text evidence="1">Belongs to the UbiJ family.</text>
</comment>
<dbReference type="Proteomes" id="UP000679575">
    <property type="component" value="Chromosome"/>
</dbReference>
<dbReference type="RefSeq" id="WP_212594642.1">
    <property type="nucleotide sequence ID" value="NZ_CP073587.1"/>
</dbReference>
<keyword evidence="1" id="KW-0831">Ubiquinone biosynthesis</keyword>
<dbReference type="Gene3D" id="3.30.1050.10">
    <property type="entry name" value="SCP2 sterol-binding domain"/>
    <property type="match status" value="1"/>
</dbReference>
<evidence type="ECO:0000256" key="1">
    <source>
        <dbReference type="HAMAP-Rule" id="MF_02215"/>
    </source>
</evidence>
<dbReference type="Pfam" id="PF02036">
    <property type="entry name" value="SCP2"/>
    <property type="match status" value="1"/>
</dbReference>
<dbReference type="InterPro" id="IPR003033">
    <property type="entry name" value="SCP2_sterol-bd_dom"/>
</dbReference>
<dbReference type="PANTHER" id="PTHR38693">
    <property type="entry name" value="UBIQUINONE BIOSYNTHESIS PROTEIN UBIJ"/>
    <property type="match status" value="1"/>
</dbReference>
<gene>
    <name evidence="1" type="primary">ubiJ</name>
    <name evidence="3" type="ORF">KDN34_15715</name>
</gene>
<comment type="pathway">
    <text evidence="1">Cofactor biosynthesis; ubiquinone biosynthesis.</text>
</comment>
<keyword evidence="1" id="KW-0963">Cytoplasm</keyword>
<sequence>MAELSLETQWRLLNCGALELALTKLVQAAGVEALRLKPLHGKVFCFQLQQLSWPLYLVFANDIQVLSEYQGSVDVKVIGDAADLYRLREGESLTELIKQDKLRIEGDLTLLQQFSHFLQNVRLDIAEPLSKVVGDAPAYWLSNGVSQANTHLKQILNKTWSHLGQLATEEYKVAPHKLEFIRHCDRIEELTAAVNALEQRIATLKDKISP</sequence>
<evidence type="ECO:0000259" key="2">
    <source>
        <dbReference type="Pfam" id="PF02036"/>
    </source>
</evidence>
<protein>
    <recommendedName>
        <fullName evidence="1">Ubiquinone biosynthesis accessory factor UbiJ</fullName>
    </recommendedName>
</protein>
<keyword evidence="4" id="KW-1185">Reference proteome</keyword>
<dbReference type="InterPro" id="IPR038989">
    <property type="entry name" value="UbiJ"/>
</dbReference>
<dbReference type="PANTHER" id="PTHR38693:SF1">
    <property type="entry name" value="UBIQUINONE BIOSYNTHESIS ACCESSORY FACTOR UBIJ"/>
    <property type="match status" value="1"/>
</dbReference>
<comment type="function">
    <text evidence="1">Required for ubiquinone (coenzyme Q) biosynthesis. Binds hydrophobic ubiquinone biosynthetic intermediates via its SCP2 domain and is essential for the stability of the Ubi complex. May constitute a docking platform where Ubi enzymes assemble and access their SCP2-bound polyprenyl substrates.</text>
</comment>
<feature type="domain" description="SCP2" evidence="2">
    <location>
        <begin position="33"/>
        <end position="118"/>
    </location>
</feature>
<organism evidence="3 4">
    <name type="scientific">Shewanella yunxiaonensis</name>
    <dbReference type="NCBI Taxonomy" id="2829809"/>
    <lineage>
        <taxon>Bacteria</taxon>
        <taxon>Pseudomonadati</taxon>
        <taxon>Pseudomonadota</taxon>
        <taxon>Gammaproteobacteria</taxon>
        <taxon>Alteromonadales</taxon>
        <taxon>Shewanellaceae</taxon>
        <taxon>Shewanella</taxon>
    </lineage>
</organism>
<dbReference type="InterPro" id="IPR036527">
    <property type="entry name" value="SCP2_sterol-bd_dom_sf"/>
</dbReference>
<accession>A0ABX7YS49</accession>
<proteinExistence type="inferred from homology"/>
<reference evidence="3 4" key="1">
    <citation type="submission" date="2021-04" db="EMBL/GenBank/DDBJ databases">
        <title>Novel species identification of genus Shewanella.</title>
        <authorList>
            <person name="Liu G."/>
        </authorList>
    </citation>
    <scope>NUCLEOTIDE SEQUENCE [LARGE SCALE GENOMIC DNA]</scope>
    <source>
        <strain evidence="3 4">FJAT-54481</strain>
    </source>
</reference>
<evidence type="ECO:0000313" key="3">
    <source>
        <dbReference type="EMBL" id="QUN05613.1"/>
    </source>
</evidence>
<name>A0ABX7YS49_9GAMM</name>
<dbReference type="EMBL" id="CP073587">
    <property type="protein sequence ID" value="QUN05613.1"/>
    <property type="molecule type" value="Genomic_DNA"/>
</dbReference>
<evidence type="ECO:0000313" key="4">
    <source>
        <dbReference type="Proteomes" id="UP000679575"/>
    </source>
</evidence>